<dbReference type="SUPFAM" id="SSF52799">
    <property type="entry name" value="(Phosphotyrosine protein) phosphatases II"/>
    <property type="match status" value="1"/>
</dbReference>
<dbReference type="EMBL" id="CP000250">
    <property type="protein sequence ID" value="ABD07980.1"/>
    <property type="molecule type" value="Genomic_DNA"/>
</dbReference>
<evidence type="ECO:0000313" key="2">
    <source>
        <dbReference type="Proteomes" id="UP000008809"/>
    </source>
</evidence>
<dbReference type="HOGENOM" id="CLU_120986_0_0_5"/>
<gene>
    <name evidence="1" type="ordered locus">RPB_3284</name>
</gene>
<evidence type="ECO:0000313" key="1">
    <source>
        <dbReference type="EMBL" id="ABD07980.1"/>
    </source>
</evidence>
<accession>Q2IUY0</accession>
<name>Q2IUY0_RHOP2</name>
<dbReference type="Proteomes" id="UP000008809">
    <property type="component" value="Chromosome"/>
</dbReference>
<organism evidence="1 2">
    <name type="scientific">Rhodopseudomonas palustris (strain HaA2)</name>
    <dbReference type="NCBI Taxonomy" id="316058"/>
    <lineage>
        <taxon>Bacteria</taxon>
        <taxon>Pseudomonadati</taxon>
        <taxon>Pseudomonadota</taxon>
        <taxon>Alphaproteobacteria</taxon>
        <taxon>Hyphomicrobiales</taxon>
        <taxon>Nitrobacteraceae</taxon>
        <taxon>Rhodopseudomonas</taxon>
    </lineage>
</organism>
<evidence type="ECO:0008006" key="3">
    <source>
        <dbReference type="Google" id="ProtNLM"/>
    </source>
</evidence>
<dbReference type="InterPro" id="IPR029021">
    <property type="entry name" value="Prot-tyrosine_phosphatase-like"/>
</dbReference>
<reference evidence="1 2" key="1">
    <citation type="submission" date="2006-01" db="EMBL/GenBank/DDBJ databases">
        <title>Complete sequence of Rhodopseudomonas palustris HaA2.</title>
        <authorList>
            <consortium name="US DOE Joint Genome Institute"/>
            <person name="Copeland A."/>
            <person name="Lucas S."/>
            <person name="Lapidus A."/>
            <person name="Barry K."/>
            <person name="Detter J.C."/>
            <person name="Glavina T."/>
            <person name="Hammon N."/>
            <person name="Israni S."/>
            <person name="Pitluck S."/>
            <person name="Chain P."/>
            <person name="Malfatti S."/>
            <person name="Shin M."/>
            <person name="Vergez L."/>
            <person name="Schmutz J."/>
            <person name="Larimer F."/>
            <person name="Land M."/>
            <person name="Hauser L."/>
            <person name="Pelletier D.A."/>
            <person name="Kyrpides N."/>
            <person name="Anderson I."/>
            <person name="Oda Y."/>
            <person name="Harwood C.S."/>
            <person name="Richardson P."/>
        </authorList>
    </citation>
    <scope>NUCLEOTIDE SEQUENCE [LARGE SCALE GENOMIC DNA]</scope>
    <source>
        <strain evidence="1 2">HaA2</strain>
    </source>
</reference>
<dbReference type="eggNOG" id="COG5350">
    <property type="taxonomic scope" value="Bacteria"/>
</dbReference>
<dbReference type="OrthoDB" id="9794527at2"/>
<dbReference type="Gene3D" id="3.90.190.10">
    <property type="entry name" value="Protein tyrosine phosphatase superfamily"/>
    <property type="match status" value="1"/>
</dbReference>
<dbReference type="STRING" id="316058.RPB_3284"/>
<protein>
    <recommendedName>
        <fullName evidence="3">Protein tyrosine phosphatase</fullName>
    </recommendedName>
</protein>
<dbReference type="KEGG" id="rpb:RPB_3284"/>
<keyword evidence="2" id="KW-1185">Reference proteome</keyword>
<dbReference type="RefSeq" id="WP_011442164.1">
    <property type="nucleotide sequence ID" value="NC_007778.1"/>
</dbReference>
<proteinExistence type="predicted"/>
<sequence>MAMQREAGLTQTPRRRYDAGVIIVSALSHAQDLVARLRPARSLSLMAPWQRVVFNEAWLPEQRLILAFNDVVETGSVHVAPDDAIVRSIIEFAHGCESGQDVLVHCWMGVSRSPAAAYIIACARAPGDEHAIAEELRRCSPVATPNRLMVAIADDILARNGRMVEAIEHIGRGVEYDGDAAPFCLRLDWRDGPAHQI</sequence>
<dbReference type="AlphaFoldDB" id="Q2IUY0"/>